<feature type="transmembrane region" description="Helical" evidence="1">
    <location>
        <begin position="142"/>
        <end position="160"/>
    </location>
</feature>
<sequence>MATTAAVGLLLALVSAFTSAFAHALLKSGVNKLATLAWIRVVELLIALPLVLWMGLPPAMLWPWLLAAVAVHAIYQVVLSWSYAVSDFTAAYPIARGFVPIFTALLGMALLGDRLDGIALVGVALVSGGILFLAGKGAITRTGFIAAAITGLFTTTYTLVDAHGVRIAPDMLTFVAWFFLLGAFPIPLLLFARYGREGRVLMSRDRKAGLVAGIMAVISFAPALFALGLAPVGAVAAIRETSLIVGLVLGSVMLKEKLGWQRICGGLLVTAGTLGVIARTAFS</sequence>
<organism evidence="3 4">
    <name type="scientific">Sphingobium lignivorans</name>
    <dbReference type="NCBI Taxonomy" id="2735886"/>
    <lineage>
        <taxon>Bacteria</taxon>
        <taxon>Pseudomonadati</taxon>
        <taxon>Pseudomonadota</taxon>
        <taxon>Alphaproteobacteria</taxon>
        <taxon>Sphingomonadales</taxon>
        <taxon>Sphingomonadaceae</taxon>
        <taxon>Sphingobium</taxon>
    </lineage>
</organism>
<protein>
    <submittedName>
        <fullName evidence="3">Drug/metabolite transporter (DMT)-like permease</fullName>
    </submittedName>
</protein>
<evidence type="ECO:0000313" key="3">
    <source>
        <dbReference type="EMBL" id="MBB5987729.1"/>
    </source>
</evidence>
<accession>A0ABR6NNF5</accession>
<dbReference type="SUPFAM" id="SSF103481">
    <property type="entry name" value="Multidrug resistance efflux transporter EmrE"/>
    <property type="match status" value="2"/>
</dbReference>
<dbReference type="Pfam" id="PF00892">
    <property type="entry name" value="EamA"/>
    <property type="match status" value="1"/>
</dbReference>
<dbReference type="RefSeq" id="WP_184156354.1">
    <property type="nucleotide sequence ID" value="NZ_JACHKA010000001.1"/>
</dbReference>
<name>A0ABR6NNF5_9SPHN</name>
<feature type="transmembrane region" description="Helical" evidence="1">
    <location>
        <begin position="263"/>
        <end position="282"/>
    </location>
</feature>
<feature type="transmembrane region" description="Helical" evidence="1">
    <location>
        <begin position="208"/>
        <end position="230"/>
    </location>
</feature>
<evidence type="ECO:0000313" key="4">
    <source>
        <dbReference type="Proteomes" id="UP001138540"/>
    </source>
</evidence>
<feature type="transmembrane region" description="Helical" evidence="1">
    <location>
        <begin position="172"/>
        <end position="192"/>
    </location>
</feature>
<dbReference type="EMBL" id="JACHKA010000001">
    <property type="protein sequence ID" value="MBB5987729.1"/>
    <property type="molecule type" value="Genomic_DNA"/>
</dbReference>
<feature type="transmembrane region" description="Helical" evidence="1">
    <location>
        <begin position="117"/>
        <end position="135"/>
    </location>
</feature>
<feature type="domain" description="EamA" evidence="2">
    <location>
        <begin position="142"/>
        <end position="277"/>
    </location>
</feature>
<feature type="transmembrane region" description="Helical" evidence="1">
    <location>
        <begin position="38"/>
        <end position="56"/>
    </location>
</feature>
<dbReference type="PANTHER" id="PTHR22911">
    <property type="entry name" value="ACYL-MALONYL CONDENSING ENZYME-RELATED"/>
    <property type="match status" value="1"/>
</dbReference>
<dbReference type="Gene3D" id="1.10.3730.20">
    <property type="match status" value="1"/>
</dbReference>
<proteinExistence type="predicted"/>
<feature type="transmembrane region" description="Helical" evidence="1">
    <location>
        <begin position="6"/>
        <end position="26"/>
    </location>
</feature>
<keyword evidence="1" id="KW-1133">Transmembrane helix</keyword>
<keyword evidence="4" id="KW-1185">Reference proteome</keyword>
<dbReference type="InterPro" id="IPR037185">
    <property type="entry name" value="EmrE-like"/>
</dbReference>
<feature type="transmembrane region" description="Helical" evidence="1">
    <location>
        <begin position="236"/>
        <end position="254"/>
    </location>
</feature>
<feature type="transmembrane region" description="Helical" evidence="1">
    <location>
        <begin position="90"/>
        <end position="111"/>
    </location>
</feature>
<reference evidence="3 4" key="1">
    <citation type="submission" date="2020-08" db="EMBL/GenBank/DDBJ databases">
        <title>Exploring microbial biodiversity for novel pathways involved in the catabolism of aromatic compounds derived from lignin.</title>
        <authorList>
            <person name="Elkins J."/>
        </authorList>
    </citation>
    <scope>NUCLEOTIDE SEQUENCE [LARGE SCALE GENOMIC DNA]</scope>
    <source>
        <strain evidence="3 4">B1D3A</strain>
    </source>
</reference>
<evidence type="ECO:0000259" key="2">
    <source>
        <dbReference type="Pfam" id="PF00892"/>
    </source>
</evidence>
<gene>
    <name evidence="3" type="ORF">HNP60_003703</name>
</gene>
<dbReference type="PANTHER" id="PTHR22911:SF106">
    <property type="entry name" value="INTEGRAL MEMBRANE PROTEIN"/>
    <property type="match status" value="1"/>
</dbReference>
<dbReference type="Proteomes" id="UP001138540">
    <property type="component" value="Unassembled WGS sequence"/>
</dbReference>
<comment type="caution">
    <text evidence="3">The sequence shown here is derived from an EMBL/GenBank/DDBJ whole genome shotgun (WGS) entry which is preliminary data.</text>
</comment>
<feature type="transmembrane region" description="Helical" evidence="1">
    <location>
        <begin position="62"/>
        <end position="83"/>
    </location>
</feature>
<keyword evidence="1" id="KW-0812">Transmembrane</keyword>
<dbReference type="InterPro" id="IPR000620">
    <property type="entry name" value="EamA_dom"/>
</dbReference>
<keyword evidence="1" id="KW-0472">Membrane</keyword>
<evidence type="ECO:0000256" key="1">
    <source>
        <dbReference type="SAM" id="Phobius"/>
    </source>
</evidence>